<reference evidence="1" key="1">
    <citation type="journal article" date="2019" name="J Environ">
        <title>Genetic characterization and potential molecular dissemination mechanism of tet (31) gene in Aeromonas caviae from an oxytetracycline wastewater treatment system.</title>
        <authorList>
            <person name="Shi Y."/>
            <person name="Tian Z."/>
            <person name="Leclercq S.O."/>
            <person name="Zhang H."/>
            <person name="Yang M."/>
            <person name="Zhang Y."/>
        </authorList>
    </citation>
    <scope>NUCLEOTIDE SEQUENCE</scope>
    <source>
        <strain evidence="1">T25-39</strain>
    </source>
</reference>
<evidence type="ECO:0000313" key="2">
    <source>
        <dbReference type="Proteomes" id="UP000266778"/>
    </source>
</evidence>
<accession>A0A7D5YP30</accession>
<proteinExistence type="predicted"/>
<gene>
    <name evidence="1" type="ORF">C1C91_22100</name>
</gene>
<dbReference type="Proteomes" id="UP000266778">
    <property type="component" value="Chromosome"/>
</dbReference>
<dbReference type="EMBL" id="CP025706">
    <property type="protein sequence ID" value="QLI60210.1"/>
    <property type="molecule type" value="Genomic_DNA"/>
</dbReference>
<name>A0A7D5YP30_AERCA</name>
<evidence type="ECO:0000313" key="1">
    <source>
        <dbReference type="EMBL" id="QLI60210.1"/>
    </source>
</evidence>
<dbReference type="SUPFAM" id="SSF160355">
    <property type="entry name" value="Bacterial polysaccharide co-polymerase-like"/>
    <property type="match status" value="1"/>
</dbReference>
<dbReference type="Gene3D" id="3.30.1890.10">
    <property type="entry name" value="FepE-like"/>
    <property type="match status" value="1"/>
</dbReference>
<protein>
    <submittedName>
        <fullName evidence="1">Uncharacterized protein</fullName>
    </submittedName>
</protein>
<organism evidence="1 2">
    <name type="scientific">Aeromonas caviae</name>
    <name type="common">Aeromonas punctata</name>
    <dbReference type="NCBI Taxonomy" id="648"/>
    <lineage>
        <taxon>Bacteria</taxon>
        <taxon>Pseudomonadati</taxon>
        <taxon>Pseudomonadota</taxon>
        <taxon>Gammaproteobacteria</taxon>
        <taxon>Aeromonadales</taxon>
        <taxon>Aeromonadaceae</taxon>
        <taxon>Aeromonas</taxon>
    </lineage>
</organism>
<dbReference type="AlphaFoldDB" id="A0A7D5YP30"/>
<sequence>MQHGGSSRNSRKREYKITPRSVGQILLTLLQNVHDLALVGVGYALLAQQQWSTKAVIAEPKPEDLLPMQKISTQASALGLTGFPDGKNLYQEFVQEFNAYENPGRDRTLLMKFEQADRL</sequence>